<protein>
    <submittedName>
        <fullName evidence="1">Uncharacterized protein</fullName>
    </submittedName>
</protein>
<reference evidence="2" key="1">
    <citation type="journal article" date="2015" name="Proc. Natl. Acad. Sci. U.S.A.">
        <title>Genome sequencing of adzuki bean (Vigna angularis) provides insight into high starch and low fat accumulation and domestication.</title>
        <authorList>
            <person name="Yang K."/>
            <person name="Tian Z."/>
            <person name="Chen C."/>
            <person name="Luo L."/>
            <person name="Zhao B."/>
            <person name="Wang Z."/>
            <person name="Yu L."/>
            <person name="Li Y."/>
            <person name="Sun Y."/>
            <person name="Li W."/>
            <person name="Chen Y."/>
            <person name="Li Y."/>
            <person name="Zhang Y."/>
            <person name="Ai D."/>
            <person name="Zhao J."/>
            <person name="Shang C."/>
            <person name="Ma Y."/>
            <person name="Wu B."/>
            <person name="Wang M."/>
            <person name="Gao L."/>
            <person name="Sun D."/>
            <person name="Zhang P."/>
            <person name="Guo F."/>
            <person name="Wang W."/>
            <person name="Li Y."/>
            <person name="Wang J."/>
            <person name="Varshney R.K."/>
            <person name="Wang J."/>
            <person name="Ling H.Q."/>
            <person name="Wan P."/>
        </authorList>
    </citation>
    <scope>NUCLEOTIDE SEQUENCE</scope>
    <source>
        <strain evidence="2">cv. Jingnong 6</strain>
    </source>
</reference>
<accession>A0A0L9VMC9</accession>
<proteinExistence type="predicted"/>
<dbReference type="Gramene" id="KOM55899">
    <property type="protein sequence ID" value="KOM55899"/>
    <property type="gene ID" value="LR48_Vigan10g179100"/>
</dbReference>
<dbReference type="Proteomes" id="UP000053144">
    <property type="component" value="Chromosome 10"/>
</dbReference>
<evidence type="ECO:0000313" key="2">
    <source>
        <dbReference type="Proteomes" id="UP000053144"/>
    </source>
</evidence>
<dbReference type="AlphaFoldDB" id="A0A0L9VMC9"/>
<evidence type="ECO:0000313" key="1">
    <source>
        <dbReference type="EMBL" id="KOM55899.1"/>
    </source>
</evidence>
<organism evidence="1 2">
    <name type="scientific">Phaseolus angularis</name>
    <name type="common">Azuki bean</name>
    <name type="synonym">Vigna angularis</name>
    <dbReference type="NCBI Taxonomy" id="3914"/>
    <lineage>
        <taxon>Eukaryota</taxon>
        <taxon>Viridiplantae</taxon>
        <taxon>Streptophyta</taxon>
        <taxon>Embryophyta</taxon>
        <taxon>Tracheophyta</taxon>
        <taxon>Spermatophyta</taxon>
        <taxon>Magnoliopsida</taxon>
        <taxon>eudicotyledons</taxon>
        <taxon>Gunneridae</taxon>
        <taxon>Pentapetalae</taxon>
        <taxon>rosids</taxon>
        <taxon>fabids</taxon>
        <taxon>Fabales</taxon>
        <taxon>Fabaceae</taxon>
        <taxon>Papilionoideae</taxon>
        <taxon>50 kb inversion clade</taxon>
        <taxon>NPAAA clade</taxon>
        <taxon>indigoferoid/millettioid clade</taxon>
        <taxon>Phaseoleae</taxon>
        <taxon>Vigna</taxon>
    </lineage>
</organism>
<sequence length="199" mass="23381">MVGYYDLFFIDHLSKDERLCASAITWILLPRSEDQSILTTEDVYLLHALRTKIQTTWAFVIGDHMIKVTRQNEYHLLYVVLISRVLRFHGVDVTNEMTIGCTKTNVTEKLFLDHMGLRRNENGWSYKDGNHLETEEVEPINVDTSRYQFKPQTDFARLVVDQFIYMTIRCKNFENPSLNYTKSEKNSVDEKLLEKSDSE</sequence>
<name>A0A0L9VMC9_PHAAN</name>
<dbReference type="EMBL" id="CM003380">
    <property type="protein sequence ID" value="KOM55899.1"/>
    <property type="molecule type" value="Genomic_DNA"/>
</dbReference>
<gene>
    <name evidence="1" type="ORF">LR48_Vigan10g179100</name>
</gene>